<dbReference type="SMART" id="SM00450">
    <property type="entry name" value="RHOD"/>
    <property type="match status" value="1"/>
</dbReference>
<dbReference type="CDD" id="cd01447">
    <property type="entry name" value="Polysulfide_ST"/>
    <property type="match status" value="1"/>
</dbReference>
<feature type="domain" description="Rhodanese" evidence="1">
    <location>
        <begin position="31"/>
        <end position="128"/>
    </location>
</feature>
<evidence type="ECO:0000313" key="2">
    <source>
        <dbReference type="EMBL" id="MCM5678503.1"/>
    </source>
</evidence>
<dbReference type="SUPFAM" id="SSF52821">
    <property type="entry name" value="Rhodanese/Cell cycle control phosphatase"/>
    <property type="match status" value="1"/>
</dbReference>
<name>A0ABT0YIF0_9BURK</name>
<evidence type="ECO:0000259" key="1">
    <source>
        <dbReference type="PROSITE" id="PS50206"/>
    </source>
</evidence>
<dbReference type="PANTHER" id="PTHR44086:SF13">
    <property type="entry name" value="THIOSULFATE SULFURTRANSFERASE PSPE"/>
    <property type="match status" value="1"/>
</dbReference>
<keyword evidence="3" id="KW-1185">Reference proteome</keyword>
<reference evidence="2" key="1">
    <citation type="submission" date="2022-05" db="EMBL/GenBank/DDBJ databases">
        <title>Schlegelella sp. nov., isolated from mangrove soil.</title>
        <authorList>
            <person name="Liu Y."/>
            <person name="Ge X."/>
            <person name="Liu W."/>
        </authorList>
    </citation>
    <scope>NUCLEOTIDE SEQUENCE</scope>
    <source>
        <strain evidence="2">S2-27</strain>
    </source>
</reference>
<dbReference type="Pfam" id="PF00581">
    <property type="entry name" value="Rhodanese"/>
    <property type="match status" value="1"/>
</dbReference>
<accession>A0ABT0YIF0</accession>
<dbReference type="Proteomes" id="UP001165541">
    <property type="component" value="Unassembled WGS sequence"/>
</dbReference>
<gene>
    <name evidence="2" type="ORF">M8A51_03040</name>
</gene>
<dbReference type="PROSITE" id="PS50206">
    <property type="entry name" value="RHODANESE_3"/>
    <property type="match status" value="1"/>
</dbReference>
<dbReference type="Gene3D" id="3.40.250.10">
    <property type="entry name" value="Rhodanese-like domain"/>
    <property type="match status" value="1"/>
</dbReference>
<organism evidence="2 3">
    <name type="scientific">Caldimonas mangrovi</name>
    <dbReference type="NCBI Taxonomy" id="2944811"/>
    <lineage>
        <taxon>Bacteria</taxon>
        <taxon>Pseudomonadati</taxon>
        <taxon>Pseudomonadota</taxon>
        <taxon>Betaproteobacteria</taxon>
        <taxon>Burkholderiales</taxon>
        <taxon>Sphaerotilaceae</taxon>
        <taxon>Caldimonas</taxon>
    </lineage>
</organism>
<proteinExistence type="predicted"/>
<evidence type="ECO:0000313" key="3">
    <source>
        <dbReference type="Proteomes" id="UP001165541"/>
    </source>
</evidence>
<dbReference type="EMBL" id="JAMKFE010000002">
    <property type="protein sequence ID" value="MCM5678503.1"/>
    <property type="molecule type" value="Genomic_DNA"/>
</dbReference>
<protein>
    <submittedName>
        <fullName evidence="2">Rhodanese-like domain-containing protein</fullName>
    </submittedName>
</protein>
<dbReference type="RefSeq" id="WP_251776653.1">
    <property type="nucleotide sequence ID" value="NZ_JAMKFE010000002.1"/>
</dbReference>
<dbReference type="InterPro" id="IPR036873">
    <property type="entry name" value="Rhodanese-like_dom_sf"/>
</dbReference>
<sequence>MELKKGYRALVDEAMAQVTTYSVEEARAKLGDTSVQFVDVRDVRELEREGVVPGAVHAPRGMLEFWIDPESPYHRPVFAEDKEFVLFCAAGWRSALATKTLQDMGLPRVAHIEGGFTAWKAAGAPVEEKPKKA</sequence>
<dbReference type="InterPro" id="IPR001763">
    <property type="entry name" value="Rhodanese-like_dom"/>
</dbReference>
<dbReference type="PANTHER" id="PTHR44086">
    <property type="entry name" value="THIOSULFATE SULFURTRANSFERASE RDL2, MITOCHONDRIAL-RELATED"/>
    <property type="match status" value="1"/>
</dbReference>
<comment type="caution">
    <text evidence="2">The sequence shown here is derived from an EMBL/GenBank/DDBJ whole genome shotgun (WGS) entry which is preliminary data.</text>
</comment>